<evidence type="ECO:0000313" key="1">
    <source>
        <dbReference type="EMBL" id="MPC54166.1"/>
    </source>
</evidence>
<accession>A0A5B7G9K5</accession>
<sequence>MVTIARGDHDGHLGADRLVGVALLGDGDVLGHHLRLVLVLR</sequence>
<evidence type="ECO:0000313" key="2">
    <source>
        <dbReference type="Proteomes" id="UP000324222"/>
    </source>
</evidence>
<dbReference type="EMBL" id="VSRR010012161">
    <property type="protein sequence ID" value="MPC54166.1"/>
    <property type="molecule type" value="Genomic_DNA"/>
</dbReference>
<comment type="caution">
    <text evidence="1">The sequence shown here is derived from an EMBL/GenBank/DDBJ whole genome shotgun (WGS) entry which is preliminary data.</text>
</comment>
<keyword evidence="2" id="KW-1185">Reference proteome</keyword>
<protein>
    <submittedName>
        <fullName evidence="1">Uncharacterized protein</fullName>
    </submittedName>
</protein>
<reference evidence="1 2" key="1">
    <citation type="submission" date="2019-05" db="EMBL/GenBank/DDBJ databases">
        <title>Another draft genome of Portunus trituberculatus and its Hox gene families provides insights of decapod evolution.</title>
        <authorList>
            <person name="Jeong J.-H."/>
            <person name="Song I."/>
            <person name="Kim S."/>
            <person name="Choi T."/>
            <person name="Kim D."/>
            <person name="Ryu S."/>
            <person name="Kim W."/>
        </authorList>
    </citation>
    <scope>NUCLEOTIDE SEQUENCE [LARGE SCALE GENOMIC DNA]</scope>
    <source>
        <tissue evidence="1">Muscle</tissue>
    </source>
</reference>
<proteinExistence type="predicted"/>
<organism evidence="1 2">
    <name type="scientific">Portunus trituberculatus</name>
    <name type="common">Swimming crab</name>
    <name type="synonym">Neptunus trituberculatus</name>
    <dbReference type="NCBI Taxonomy" id="210409"/>
    <lineage>
        <taxon>Eukaryota</taxon>
        <taxon>Metazoa</taxon>
        <taxon>Ecdysozoa</taxon>
        <taxon>Arthropoda</taxon>
        <taxon>Crustacea</taxon>
        <taxon>Multicrustacea</taxon>
        <taxon>Malacostraca</taxon>
        <taxon>Eumalacostraca</taxon>
        <taxon>Eucarida</taxon>
        <taxon>Decapoda</taxon>
        <taxon>Pleocyemata</taxon>
        <taxon>Brachyura</taxon>
        <taxon>Eubrachyura</taxon>
        <taxon>Portunoidea</taxon>
        <taxon>Portunidae</taxon>
        <taxon>Portuninae</taxon>
        <taxon>Portunus</taxon>
    </lineage>
</organism>
<name>A0A5B7G9K5_PORTR</name>
<dbReference type="AlphaFoldDB" id="A0A5B7G9K5"/>
<gene>
    <name evidence="1" type="ORF">E2C01_048074</name>
</gene>
<dbReference type="Proteomes" id="UP000324222">
    <property type="component" value="Unassembled WGS sequence"/>
</dbReference>